<accession>A0A4Z1A1B6</accession>
<keyword evidence="2" id="KW-1185">Reference proteome</keyword>
<gene>
    <name evidence="1" type="ORF">EHQ62_04670</name>
</gene>
<organism evidence="1 2">
    <name type="scientific">Leptospira jelokensis</name>
    <dbReference type="NCBI Taxonomy" id="2484931"/>
    <lineage>
        <taxon>Bacteria</taxon>
        <taxon>Pseudomonadati</taxon>
        <taxon>Spirochaetota</taxon>
        <taxon>Spirochaetia</taxon>
        <taxon>Leptospirales</taxon>
        <taxon>Leptospiraceae</taxon>
        <taxon>Leptospira</taxon>
    </lineage>
</organism>
<dbReference type="AlphaFoldDB" id="A0A4Z1A1B6"/>
<protein>
    <submittedName>
        <fullName evidence="1">Uncharacterized protein</fullName>
    </submittedName>
</protein>
<proteinExistence type="predicted"/>
<evidence type="ECO:0000313" key="1">
    <source>
        <dbReference type="EMBL" id="TGL72136.1"/>
    </source>
</evidence>
<evidence type="ECO:0000313" key="2">
    <source>
        <dbReference type="Proteomes" id="UP000297567"/>
    </source>
</evidence>
<comment type="caution">
    <text evidence="1">The sequence shown here is derived from an EMBL/GenBank/DDBJ whole genome shotgun (WGS) entry which is preliminary data.</text>
</comment>
<dbReference type="RefSeq" id="WP_135641068.1">
    <property type="nucleotide sequence ID" value="NZ_RQGH01000011.1"/>
</dbReference>
<name>A0A4Z1A1B6_9LEPT</name>
<sequence>MVRIIFLIGFLCLHCVSKQRVHASYRLEGAADPFKVSDAKFSKKYGYNSECLVLMEGPVPSRMEPCVIGDIRSASMMYKETEVTVIGDTAQFEWQMTGVVYSPFVNETYYQNEILYRGSFFRRLSFRDGQYPKMRYHPSFLGGPYLVSPYYRSYYGGYYRFGRQ</sequence>
<dbReference type="Proteomes" id="UP000297567">
    <property type="component" value="Unassembled WGS sequence"/>
</dbReference>
<reference evidence="1" key="1">
    <citation type="journal article" date="2019" name="PLoS Negl. Trop. Dis.">
        <title>Revisiting the worldwide diversity of Leptospira species in the environment.</title>
        <authorList>
            <person name="Vincent A.T."/>
            <person name="Schiettekatte O."/>
            <person name="Bourhy P."/>
            <person name="Veyrier F.J."/>
            <person name="Picardeau M."/>
        </authorList>
    </citation>
    <scope>NUCLEOTIDE SEQUENCE [LARGE SCALE GENOMIC DNA]</scope>
    <source>
        <strain evidence="1">201702451</strain>
    </source>
</reference>
<dbReference type="EMBL" id="RQGH01000011">
    <property type="protein sequence ID" value="TGL72136.1"/>
    <property type="molecule type" value="Genomic_DNA"/>
</dbReference>